<dbReference type="InterPro" id="IPR006571">
    <property type="entry name" value="TLDc_dom"/>
</dbReference>
<keyword evidence="5" id="KW-1185">Reference proteome</keyword>
<dbReference type="PROSITE" id="PS00018">
    <property type="entry name" value="EF_HAND_1"/>
    <property type="match status" value="1"/>
</dbReference>
<proteinExistence type="predicted"/>
<protein>
    <recommendedName>
        <fullName evidence="6">TLDc domain-containing protein</fullName>
    </recommendedName>
</protein>
<reference evidence="4 5" key="2">
    <citation type="journal article" date="2017" name="Nature">
        <title>The Apostasia genome and the evolution of orchids.</title>
        <authorList>
            <person name="Zhang G.Q."/>
            <person name="Liu K.W."/>
            <person name="Li Z."/>
            <person name="Lohaus R."/>
            <person name="Hsiao Y.Y."/>
            <person name="Niu S.C."/>
            <person name="Wang J.Y."/>
            <person name="Lin Y.C."/>
            <person name="Xu Q."/>
            <person name="Chen L.J."/>
            <person name="Yoshida K."/>
            <person name="Fujiwara S."/>
            <person name="Wang Z.W."/>
            <person name="Zhang Y.Q."/>
            <person name="Mitsuda N."/>
            <person name="Wang M."/>
            <person name="Liu G.H."/>
            <person name="Pecoraro L."/>
            <person name="Huang H.X."/>
            <person name="Xiao X.J."/>
            <person name="Lin M."/>
            <person name="Wu X.Y."/>
            <person name="Wu W.L."/>
            <person name="Chen Y.Y."/>
            <person name="Chang S.B."/>
            <person name="Sakamoto S."/>
            <person name="Ohme-Takagi M."/>
            <person name="Yagi M."/>
            <person name="Zeng S.J."/>
            <person name="Shen C.Y."/>
            <person name="Yeh C.M."/>
            <person name="Luo Y.B."/>
            <person name="Tsai W.C."/>
            <person name="Van de Peer Y."/>
            <person name="Liu Z.J."/>
        </authorList>
    </citation>
    <scope>NUCLEOTIDE SEQUENCE [LARGE SCALE GENOMIC DNA]</scope>
    <source>
        <tissue evidence="4">The whole plant</tissue>
    </source>
</reference>
<dbReference type="PROSITE" id="PS50222">
    <property type="entry name" value="EF_HAND_2"/>
    <property type="match status" value="1"/>
</dbReference>
<dbReference type="OrthoDB" id="26679at2759"/>
<dbReference type="SUPFAM" id="SSF47473">
    <property type="entry name" value="EF-hand"/>
    <property type="match status" value="1"/>
</dbReference>
<dbReference type="Proteomes" id="UP000233837">
    <property type="component" value="Unassembled WGS sequence"/>
</dbReference>
<evidence type="ECO:0008006" key="6">
    <source>
        <dbReference type="Google" id="ProtNLM"/>
    </source>
</evidence>
<dbReference type="Gene3D" id="1.10.238.10">
    <property type="entry name" value="EF-hand"/>
    <property type="match status" value="1"/>
</dbReference>
<keyword evidence="1" id="KW-0106">Calcium</keyword>
<dbReference type="InterPro" id="IPR018247">
    <property type="entry name" value="EF_Hand_1_Ca_BS"/>
</dbReference>
<evidence type="ECO:0000256" key="1">
    <source>
        <dbReference type="ARBA" id="ARBA00022837"/>
    </source>
</evidence>
<dbReference type="STRING" id="906689.A0A2I0WBW2"/>
<dbReference type="GO" id="GO:0005509">
    <property type="term" value="F:calcium ion binding"/>
    <property type="evidence" value="ECO:0007669"/>
    <property type="project" value="InterPro"/>
</dbReference>
<evidence type="ECO:0000259" key="2">
    <source>
        <dbReference type="PROSITE" id="PS50222"/>
    </source>
</evidence>
<name>A0A2I0WBW2_9ASPA</name>
<dbReference type="PROSITE" id="PS51886">
    <property type="entry name" value="TLDC"/>
    <property type="match status" value="1"/>
</dbReference>
<feature type="domain" description="EF-hand" evidence="2">
    <location>
        <begin position="94"/>
        <end position="129"/>
    </location>
</feature>
<sequence length="422" mass="46828">MGSAQSAASNPRFATASRAFTKQDLEDLKSLFVSLAAQSQSDSKYISPSIFQGFFGISGPLASRLFDLVSQKRNDGMLTYEDLVISKAVYEKGTRDEIEEFIYELCDVNGDGFLERCDLEAVLDSISDAVFTPKNSQAALSSSKVVMKAFLSATEFSHEVEGKAENCMSLADFRNWCNVIPSARKYLGSLLKLPDTVRPGFQIPHLLHPENLSLESLTLQKEHAWHILGALSQTGAQQWKLVYHSAINGLSFSTFMGSISSVEGPTILVMKDSEGHIYGGYASQPWERHNDFYGDMKSFLFQLYPQASIFRPTGQNNNLQWCAVNFSSDSIPNGIGFGGRANHFGFFLSSSFDQGHSFTCTTFNSPCLSKTNQIRPDVIECWAVLTKEINHDKTELVRGSVLERFKEDRNMLKLVGLANSSE</sequence>
<dbReference type="EMBL" id="KZ502771">
    <property type="protein sequence ID" value="PKU73155.1"/>
    <property type="molecule type" value="Genomic_DNA"/>
</dbReference>
<organism evidence="4 5">
    <name type="scientific">Dendrobium catenatum</name>
    <dbReference type="NCBI Taxonomy" id="906689"/>
    <lineage>
        <taxon>Eukaryota</taxon>
        <taxon>Viridiplantae</taxon>
        <taxon>Streptophyta</taxon>
        <taxon>Embryophyta</taxon>
        <taxon>Tracheophyta</taxon>
        <taxon>Spermatophyta</taxon>
        <taxon>Magnoliopsida</taxon>
        <taxon>Liliopsida</taxon>
        <taxon>Asparagales</taxon>
        <taxon>Orchidaceae</taxon>
        <taxon>Epidendroideae</taxon>
        <taxon>Malaxideae</taxon>
        <taxon>Dendrobiinae</taxon>
        <taxon>Dendrobium</taxon>
    </lineage>
</organism>
<gene>
    <name evidence="4" type="ORF">MA16_Dca021443</name>
</gene>
<feature type="domain" description="TLDc" evidence="3">
    <location>
        <begin position="217"/>
        <end position="385"/>
    </location>
</feature>
<dbReference type="PANTHER" id="PTHR23354">
    <property type="entry name" value="NUCLEOLAR PROTEIN 7/ESTROGEN RECEPTOR COACTIVATOR-RELATED"/>
    <property type="match status" value="1"/>
</dbReference>
<dbReference type="AlphaFoldDB" id="A0A2I0WBW2"/>
<evidence type="ECO:0000259" key="3">
    <source>
        <dbReference type="PROSITE" id="PS51886"/>
    </source>
</evidence>
<dbReference type="Pfam" id="PF07534">
    <property type="entry name" value="TLD"/>
    <property type="match status" value="1"/>
</dbReference>
<evidence type="ECO:0000313" key="5">
    <source>
        <dbReference type="Proteomes" id="UP000233837"/>
    </source>
</evidence>
<dbReference type="PANTHER" id="PTHR23354:SF95">
    <property type="entry name" value="CALCIUM-BINDING EF-HAND FAMILY PROTEIN-RELATED"/>
    <property type="match status" value="1"/>
</dbReference>
<dbReference type="InterPro" id="IPR002048">
    <property type="entry name" value="EF_hand_dom"/>
</dbReference>
<dbReference type="InterPro" id="IPR011992">
    <property type="entry name" value="EF-hand-dom_pair"/>
</dbReference>
<evidence type="ECO:0000313" key="4">
    <source>
        <dbReference type="EMBL" id="PKU73155.1"/>
    </source>
</evidence>
<dbReference type="SMART" id="SM00584">
    <property type="entry name" value="TLDc"/>
    <property type="match status" value="1"/>
</dbReference>
<reference evidence="4 5" key="1">
    <citation type="journal article" date="2016" name="Sci. Rep.">
        <title>The Dendrobium catenatum Lindl. genome sequence provides insights into polysaccharide synthase, floral development and adaptive evolution.</title>
        <authorList>
            <person name="Zhang G.Q."/>
            <person name="Xu Q."/>
            <person name="Bian C."/>
            <person name="Tsai W.C."/>
            <person name="Yeh C.M."/>
            <person name="Liu K.W."/>
            <person name="Yoshida K."/>
            <person name="Zhang L.S."/>
            <person name="Chang S.B."/>
            <person name="Chen F."/>
            <person name="Shi Y."/>
            <person name="Su Y.Y."/>
            <person name="Zhang Y.Q."/>
            <person name="Chen L.J."/>
            <person name="Yin Y."/>
            <person name="Lin M."/>
            <person name="Huang H."/>
            <person name="Deng H."/>
            <person name="Wang Z.W."/>
            <person name="Zhu S.L."/>
            <person name="Zhao X."/>
            <person name="Deng C."/>
            <person name="Niu S.C."/>
            <person name="Huang J."/>
            <person name="Wang M."/>
            <person name="Liu G.H."/>
            <person name="Yang H.J."/>
            <person name="Xiao X.J."/>
            <person name="Hsiao Y.Y."/>
            <person name="Wu W.L."/>
            <person name="Chen Y.Y."/>
            <person name="Mitsuda N."/>
            <person name="Ohme-Takagi M."/>
            <person name="Luo Y.B."/>
            <person name="Van de Peer Y."/>
            <person name="Liu Z.J."/>
        </authorList>
    </citation>
    <scope>NUCLEOTIDE SEQUENCE [LARGE SCALE GENOMIC DNA]</scope>
    <source>
        <tissue evidence="4">The whole plant</tissue>
    </source>
</reference>
<accession>A0A2I0WBW2</accession>